<evidence type="ECO:0000313" key="7">
    <source>
        <dbReference type="Proteomes" id="UP000094784"/>
    </source>
</evidence>
<feature type="domain" description="Methyl-accepting transducer" evidence="5">
    <location>
        <begin position="196"/>
        <end position="422"/>
    </location>
</feature>
<evidence type="ECO:0000256" key="2">
    <source>
        <dbReference type="ARBA" id="ARBA00029447"/>
    </source>
</evidence>
<dbReference type="Proteomes" id="UP000094784">
    <property type="component" value="Unassembled WGS sequence"/>
</dbReference>
<dbReference type="GO" id="GO:0016020">
    <property type="term" value="C:membrane"/>
    <property type="evidence" value="ECO:0007669"/>
    <property type="project" value="InterPro"/>
</dbReference>
<evidence type="ECO:0000256" key="3">
    <source>
        <dbReference type="PROSITE-ProRule" id="PRU00284"/>
    </source>
</evidence>
<keyword evidence="1 3" id="KW-0807">Transducer</keyword>
<dbReference type="EMBL" id="MECQ01000002">
    <property type="protein sequence ID" value="ODV54211.1"/>
    <property type="molecule type" value="Genomic_DNA"/>
</dbReference>
<dbReference type="CDD" id="cd01068">
    <property type="entry name" value="globin_sensor"/>
    <property type="match status" value="1"/>
</dbReference>
<gene>
    <name evidence="6" type="ORF">BG258_19340</name>
</gene>
<dbReference type="OrthoDB" id="266313at2"/>
<proteinExistence type="inferred from homology"/>
<dbReference type="InterPro" id="IPR044398">
    <property type="entry name" value="Globin-sensor_dom"/>
</dbReference>
<sequence length="430" mass="48777">MIFQKQSKMKALDLQQYTVKMDLSNRQLMVKQIEMLNVTKEDLQYLKAFQPYVMDNVDHIVNRFYNMIGTEQHLVNIISHHSSVEKLKVTLRQHIIEMFNGTIDEVFYQRRVKIAKVHVHIGLRTQWYICAFQDLSLSFIDLVEQHIDHPRDQFNTIRAISKICNFEQQLVLEAYENTVEQHKENMEQEKEAIERQIVQSSELLATISQETNSSFCRLSEQSGEIEQLAKRSLEVSTLAENQALDGRECLKRQSQNMHNIIQSLHDIEENIEQLSDMSKEMETIMSVVTNIANQTNLLALNAAIEAARAGEAGKGFSVVADEVRKLSIQTKESVTAVALLLQKTSERTGKLEQSLIHIQDEVASGEDNMLHTEGQFTNIVGAMTEAKDQNDCMATKIQAIAGILSGLGTSFTEVTNSAEKLASFAQNLKS</sequence>
<accession>A0A1E4R184</accession>
<evidence type="ECO:0000256" key="1">
    <source>
        <dbReference type="ARBA" id="ARBA00023224"/>
    </source>
</evidence>
<dbReference type="InterPro" id="IPR004089">
    <property type="entry name" value="MCPsignal_dom"/>
</dbReference>
<dbReference type="InterPro" id="IPR012292">
    <property type="entry name" value="Globin/Proto"/>
</dbReference>
<dbReference type="SUPFAM" id="SSF46458">
    <property type="entry name" value="Globin-like"/>
    <property type="match status" value="1"/>
</dbReference>
<dbReference type="GO" id="GO:0007165">
    <property type="term" value="P:signal transduction"/>
    <property type="evidence" value="ECO:0007669"/>
    <property type="project" value="UniProtKB-KW"/>
</dbReference>
<dbReference type="GO" id="GO:0006935">
    <property type="term" value="P:chemotaxis"/>
    <property type="evidence" value="ECO:0007669"/>
    <property type="project" value="InterPro"/>
</dbReference>
<dbReference type="InterPro" id="IPR039379">
    <property type="entry name" value="Protoglobin_sensor_dom"/>
</dbReference>
<dbReference type="Pfam" id="PF00015">
    <property type="entry name" value="MCPsignal"/>
    <property type="match status" value="1"/>
</dbReference>
<dbReference type="PROSITE" id="PS50111">
    <property type="entry name" value="CHEMOTAXIS_TRANSDUC_2"/>
    <property type="match status" value="1"/>
</dbReference>
<feature type="coiled-coil region" evidence="4">
    <location>
        <begin position="172"/>
        <end position="203"/>
    </location>
</feature>
<dbReference type="PRINTS" id="PR00260">
    <property type="entry name" value="CHEMTRNSDUCR"/>
</dbReference>
<dbReference type="GO" id="GO:0019825">
    <property type="term" value="F:oxygen binding"/>
    <property type="evidence" value="ECO:0007669"/>
    <property type="project" value="InterPro"/>
</dbReference>
<dbReference type="GO" id="GO:0004888">
    <property type="term" value="F:transmembrane signaling receptor activity"/>
    <property type="evidence" value="ECO:0007669"/>
    <property type="project" value="InterPro"/>
</dbReference>
<dbReference type="SMART" id="SM00283">
    <property type="entry name" value="MA"/>
    <property type="match status" value="1"/>
</dbReference>
<name>A0A1E4R184_9BACI</name>
<dbReference type="InterPro" id="IPR009050">
    <property type="entry name" value="Globin-like_sf"/>
</dbReference>
<dbReference type="InterPro" id="IPR004090">
    <property type="entry name" value="Chemotax_Me-accpt_rcpt"/>
</dbReference>
<evidence type="ECO:0000313" key="6">
    <source>
        <dbReference type="EMBL" id="ODV54211.1"/>
    </source>
</evidence>
<comment type="similarity">
    <text evidence="2">Belongs to the methyl-accepting chemotaxis (MCP) protein family.</text>
</comment>
<dbReference type="Gene3D" id="1.10.490.10">
    <property type="entry name" value="Globins"/>
    <property type="match status" value="1"/>
</dbReference>
<reference evidence="6 7" key="1">
    <citation type="submission" date="2016-09" db="EMBL/GenBank/DDBJ databases">
        <title>Draft genome sequence of the soil isolate, Lysinibacillus fusiformis M5, a potential hypoxanthine producer.</title>
        <authorList>
            <person name="Gallegos-Monterrosa R."/>
            <person name="Maroti G."/>
            <person name="Balint B."/>
            <person name="Kovacs A.T."/>
        </authorList>
    </citation>
    <scope>NUCLEOTIDE SEQUENCE [LARGE SCALE GENOMIC DNA]</scope>
    <source>
        <strain evidence="6 7">M5</strain>
    </source>
</reference>
<protein>
    <submittedName>
        <fullName evidence="6">Chemotaxis protein</fullName>
    </submittedName>
</protein>
<dbReference type="GO" id="GO:0020037">
    <property type="term" value="F:heme binding"/>
    <property type="evidence" value="ECO:0007669"/>
    <property type="project" value="InterPro"/>
</dbReference>
<dbReference type="PANTHER" id="PTHR32089:SF118">
    <property type="entry name" value="HEME-BASED AEROTACTIC TRANSDUCER HEMAT"/>
    <property type="match status" value="1"/>
</dbReference>
<evidence type="ECO:0000259" key="5">
    <source>
        <dbReference type="PROSITE" id="PS50111"/>
    </source>
</evidence>
<evidence type="ECO:0000256" key="4">
    <source>
        <dbReference type="SAM" id="Coils"/>
    </source>
</evidence>
<comment type="caution">
    <text evidence="6">The sequence shown here is derived from an EMBL/GenBank/DDBJ whole genome shotgun (WGS) entry which is preliminary data.</text>
</comment>
<feature type="coiled-coil region" evidence="4">
    <location>
        <begin position="250"/>
        <end position="284"/>
    </location>
</feature>
<dbReference type="AlphaFoldDB" id="A0A1E4R184"/>
<dbReference type="SUPFAM" id="SSF58104">
    <property type="entry name" value="Methyl-accepting chemotaxis protein (MCP) signaling domain"/>
    <property type="match status" value="1"/>
</dbReference>
<dbReference type="PANTHER" id="PTHR32089">
    <property type="entry name" value="METHYL-ACCEPTING CHEMOTAXIS PROTEIN MCPB"/>
    <property type="match status" value="1"/>
</dbReference>
<dbReference type="Pfam" id="PF11563">
    <property type="entry name" value="Protoglobin"/>
    <property type="match status" value="1"/>
</dbReference>
<organism evidence="6 7">
    <name type="scientific">Lysinibacillus fusiformis</name>
    <dbReference type="NCBI Taxonomy" id="28031"/>
    <lineage>
        <taxon>Bacteria</taxon>
        <taxon>Bacillati</taxon>
        <taxon>Bacillota</taxon>
        <taxon>Bacilli</taxon>
        <taxon>Bacillales</taxon>
        <taxon>Bacillaceae</taxon>
        <taxon>Lysinibacillus</taxon>
    </lineage>
</organism>
<keyword evidence="4" id="KW-0175">Coiled coil</keyword>
<dbReference type="Gene3D" id="1.10.287.950">
    <property type="entry name" value="Methyl-accepting chemotaxis protein"/>
    <property type="match status" value="1"/>
</dbReference>